<dbReference type="Gene3D" id="2.40.420.20">
    <property type="match status" value="1"/>
</dbReference>
<evidence type="ECO:0000313" key="7">
    <source>
        <dbReference type="EMBL" id="WZN43229.1"/>
    </source>
</evidence>
<evidence type="ECO:0000313" key="8">
    <source>
        <dbReference type="Proteomes" id="UP001485459"/>
    </source>
</evidence>
<dbReference type="Gene3D" id="2.40.50.100">
    <property type="match status" value="1"/>
</dbReference>
<feature type="domain" description="Multidrug resistance protein MdtA-like C-terminal permuted SH3" evidence="6">
    <location>
        <begin position="298"/>
        <end position="357"/>
    </location>
</feature>
<dbReference type="PANTHER" id="PTHR30158">
    <property type="entry name" value="ACRA/E-RELATED COMPONENT OF DRUG EFFLUX TRANSPORTER"/>
    <property type="match status" value="1"/>
</dbReference>
<evidence type="ECO:0000259" key="4">
    <source>
        <dbReference type="Pfam" id="PF25917"/>
    </source>
</evidence>
<evidence type="ECO:0000256" key="1">
    <source>
        <dbReference type="ARBA" id="ARBA00004196"/>
    </source>
</evidence>
<dbReference type="EMBL" id="CP149822">
    <property type="protein sequence ID" value="WZN43229.1"/>
    <property type="molecule type" value="Genomic_DNA"/>
</dbReference>
<accession>A0ABZ2YUP3</accession>
<dbReference type="InterPro" id="IPR058792">
    <property type="entry name" value="Beta-barrel_RND_2"/>
</dbReference>
<dbReference type="PROSITE" id="PS51257">
    <property type="entry name" value="PROKAR_LIPOPROTEIN"/>
    <property type="match status" value="1"/>
</dbReference>
<dbReference type="Proteomes" id="UP001485459">
    <property type="component" value="Chromosome"/>
</dbReference>
<name>A0ABZ2YUP3_9BACT</name>
<dbReference type="NCBIfam" id="TIGR01730">
    <property type="entry name" value="RND_mfp"/>
    <property type="match status" value="1"/>
</dbReference>
<dbReference type="InterPro" id="IPR006143">
    <property type="entry name" value="RND_pump_MFP"/>
</dbReference>
<feature type="domain" description="CusB-like beta-barrel" evidence="5">
    <location>
        <begin position="253"/>
        <end position="290"/>
    </location>
</feature>
<evidence type="ECO:0000256" key="2">
    <source>
        <dbReference type="ARBA" id="ARBA00009477"/>
    </source>
</evidence>
<dbReference type="SUPFAM" id="SSF111369">
    <property type="entry name" value="HlyD-like secretion proteins"/>
    <property type="match status" value="1"/>
</dbReference>
<dbReference type="Pfam" id="PF25967">
    <property type="entry name" value="RND-MFP_C"/>
    <property type="match status" value="1"/>
</dbReference>
<organism evidence="7 8">
    <name type="scientific">Chitinophaga pollutisoli</name>
    <dbReference type="NCBI Taxonomy" id="3133966"/>
    <lineage>
        <taxon>Bacteria</taxon>
        <taxon>Pseudomonadati</taxon>
        <taxon>Bacteroidota</taxon>
        <taxon>Chitinophagia</taxon>
        <taxon>Chitinophagales</taxon>
        <taxon>Chitinophagaceae</taxon>
        <taxon>Chitinophaga</taxon>
    </lineage>
</organism>
<dbReference type="InterPro" id="IPR058624">
    <property type="entry name" value="MdtA-like_HH"/>
</dbReference>
<comment type="similarity">
    <text evidence="2">Belongs to the membrane fusion protein (MFP) (TC 8.A.1) family.</text>
</comment>
<keyword evidence="8" id="KW-1185">Reference proteome</keyword>
<dbReference type="RefSeq" id="WP_341838046.1">
    <property type="nucleotide sequence ID" value="NZ_CP149822.1"/>
</dbReference>
<feature type="domain" description="Multidrug resistance protein MdtA-like alpha-helical hairpin" evidence="3">
    <location>
        <begin position="103"/>
        <end position="161"/>
    </location>
</feature>
<dbReference type="Pfam" id="PF25876">
    <property type="entry name" value="HH_MFP_RND"/>
    <property type="match status" value="1"/>
</dbReference>
<comment type="subcellular location">
    <subcellularLocation>
        <location evidence="1">Cell envelope</location>
    </subcellularLocation>
</comment>
<dbReference type="InterPro" id="IPR058627">
    <property type="entry name" value="MdtA-like_C"/>
</dbReference>
<dbReference type="Gene3D" id="1.10.287.470">
    <property type="entry name" value="Helix hairpin bin"/>
    <property type="match status" value="1"/>
</dbReference>
<protein>
    <submittedName>
        <fullName evidence="7">Efflux RND transporter periplasmic adaptor subunit</fullName>
    </submittedName>
</protein>
<dbReference type="InterPro" id="IPR058625">
    <property type="entry name" value="MdtA-like_BSH"/>
</dbReference>
<dbReference type="Gene3D" id="2.40.30.170">
    <property type="match status" value="1"/>
</dbReference>
<gene>
    <name evidence="7" type="ORF">WJU16_09315</name>
</gene>
<evidence type="ECO:0000259" key="3">
    <source>
        <dbReference type="Pfam" id="PF25876"/>
    </source>
</evidence>
<proteinExistence type="inferred from homology"/>
<feature type="domain" description="Multidrug resistance protein MdtA-like barrel-sandwich hybrid" evidence="4">
    <location>
        <begin position="63"/>
        <end position="202"/>
    </location>
</feature>
<dbReference type="Pfam" id="PF25954">
    <property type="entry name" value="Beta-barrel_RND_2"/>
    <property type="match status" value="1"/>
</dbReference>
<sequence>MQLYRNLYIMLIPLLAAACKGKQARQQMAGGAMPKTTVSVFEVKAASYTVTESFPASLTGNVQVDIKSDVTGFLQKIHAQDGSNVSKGQALYEVDKSRSQAAYDEANAAVIQAEADLALKKRDYERYSNLLKKDAISKQTVDQAETAVKTSEAMLAAARATRARTGTDISHAVLRAPIAGKIGIAQLRIGDLVTAGTTIINTLVNEDPIFADIDIPQTRYNEFRKDVSGRDGGNQYFLTFPNGELYPEPGKILLVNNAVDPRTGTLRVRLTFPNKKGQLKSGMTATMQMHYKTGEQQVAIPAKAIMELLSEVKVYTLGPGNVVEVKPVQKGSLLDSLQIINSGLQAGDKVITDGLQKIRPGDTVNVK</sequence>
<dbReference type="Pfam" id="PF25917">
    <property type="entry name" value="BSH_RND"/>
    <property type="match status" value="1"/>
</dbReference>
<evidence type="ECO:0000259" key="6">
    <source>
        <dbReference type="Pfam" id="PF25967"/>
    </source>
</evidence>
<evidence type="ECO:0000259" key="5">
    <source>
        <dbReference type="Pfam" id="PF25954"/>
    </source>
</evidence>
<reference evidence="8" key="1">
    <citation type="submission" date="2024-03" db="EMBL/GenBank/DDBJ databases">
        <title>Chitinophaga horti sp. nov., isolated from garden soil.</title>
        <authorList>
            <person name="Lee D.S."/>
            <person name="Han D.M."/>
            <person name="Baek J.H."/>
            <person name="Choi D.G."/>
            <person name="Jeon J.H."/>
            <person name="Jeon C.O."/>
        </authorList>
    </citation>
    <scope>NUCLEOTIDE SEQUENCE [LARGE SCALE GENOMIC DNA]</scope>
    <source>
        <strain evidence="8">GPA1</strain>
    </source>
</reference>